<sequence length="208" mass="24148">METQHTLEGVTLVGRSMSELRNRRCPSWFHQPPRFQRSTSRSLSPVENQLSTRDSFKENYHTLKQELNNRQTIMSLFKADSRPSSWWEPMIQHPRRLTRKSSTWQHKWPKNPEDGDAEESILRKLLFKFKSQAQRIGQACSGATIFIHKDTVTYTAQSRSSCMSRTSCPNSFRKQAPDDLGKCRSLRYITIYPQQQLNPPLPAPALPT</sequence>
<evidence type="ECO:0000313" key="2">
    <source>
        <dbReference type="Proteomes" id="UP001162992"/>
    </source>
</evidence>
<gene>
    <name evidence="1" type="ORF">O6H91_03G114300</name>
</gene>
<protein>
    <submittedName>
        <fullName evidence="1">Uncharacterized protein</fullName>
    </submittedName>
</protein>
<comment type="caution">
    <text evidence="1">The sequence shown here is derived from an EMBL/GenBank/DDBJ whole genome shotgun (WGS) entry which is preliminary data.</text>
</comment>
<evidence type="ECO:0000313" key="1">
    <source>
        <dbReference type="EMBL" id="KAJ7563537.1"/>
    </source>
</evidence>
<proteinExistence type="predicted"/>
<organism evidence="1 2">
    <name type="scientific">Diphasiastrum complanatum</name>
    <name type="common">Issler's clubmoss</name>
    <name type="synonym">Lycopodium complanatum</name>
    <dbReference type="NCBI Taxonomy" id="34168"/>
    <lineage>
        <taxon>Eukaryota</taxon>
        <taxon>Viridiplantae</taxon>
        <taxon>Streptophyta</taxon>
        <taxon>Embryophyta</taxon>
        <taxon>Tracheophyta</taxon>
        <taxon>Lycopodiopsida</taxon>
        <taxon>Lycopodiales</taxon>
        <taxon>Lycopodiaceae</taxon>
        <taxon>Lycopodioideae</taxon>
        <taxon>Diphasiastrum</taxon>
    </lineage>
</organism>
<dbReference type="Proteomes" id="UP001162992">
    <property type="component" value="Chromosome 3"/>
</dbReference>
<dbReference type="EMBL" id="CM055094">
    <property type="protein sequence ID" value="KAJ7563537.1"/>
    <property type="molecule type" value="Genomic_DNA"/>
</dbReference>
<name>A0ACC2EB66_DIPCM</name>
<reference evidence="2" key="1">
    <citation type="journal article" date="2024" name="Proc. Natl. Acad. Sci. U.S.A.">
        <title>Extraordinary preservation of gene collinearity over three hundred million years revealed in homosporous lycophytes.</title>
        <authorList>
            <person name="Li C."/>
            <person name="Wickell D."/>
            <person name="Kuo L.Y."/>
            <person name="Chen X."/>
            <person name="Nie B."/>
            <person name="Liao X."/>
            <person name="Peng D."/>
            <person name="Ji J."/>
            <person name="Jenkins J."/>
            <person name="Williams M."/>
            <person name="Shu S."/>
            <person name="Plott C."/>
            <person name="Barry K."/>
            <person name="Rajasekar S."/>
            <person name="Grimwood J."/>
            <person name="Han X."/>
            <person name="Sun S."/>
            <person name="Hou Z."/>
            <person name="He W."/>
            <person name="Dai G."/>
            <person name="Sun C."/>
            <person name="Schmutz J."/>
            <person name="Leebens-Mack J.H."/>
            <person name="Li F.W."/>
            <person name="Wang L."/>
        </authorList>
    </citation>
    <scope>NUCLEOTIDE SEQUENCE [LARGE SCALE GENOMIC DNA]</scope>
    <source>
        <strain evidence="2">cv. PW_Plant_1</strain>
    </source>
</reference>
<keyword evidence="2" id="KW-1185">Reference proteome</keyword>
<accession>A0ACC2EB66</accession>